<dbReference type="InterPro" id="IPR012296">
    <property type="entry name" value="Nuclease_put_TT1808"/>
</dbReference>
<gene>
    <name evidence="2" type="ORF">Poly41_55950</name>
</gene>
<evidence type="ECO:0000313" key="3">
    <source>
        <dbReference type="Proteomes" id="UP000319143"/>
    </source>
</evidence>
<dbReference type="Gene3D" id="3.90.1570.10">
    <property type="entry name" value="tt1808, chain A"/>
    <property type="match status" value="1"/>
</dbReference>
<dbReference type="RefSeq" id="WP_146530359.1">
    <property type="nucleotide sequence ID" value="NZ_SJPV01000012.1"/>
</dbReference>
<evidence type="ECO:0000313" key="2">
    <source>
        <dbReference type="EMBL" id="TWU32617.1"/>
    </source>
</evidence>
<organism evidence="2 3">
    <name type="scientific">Novipirellula artificiosorum</name>
    <dbReference type="NCBI Taxonomy" id="2528016"/>
    <lineage>
        <taxon>Bacteria</taxon>
        <taxon>Pseudomonadati</taxon>
        <taxon>Planctomycetota</taxon>
        <taxon>Planctomycetia</taxon>
        <taxon>Pirellulales</taxon>
        <taxon>Pirellulaceae</taxon>
        <taxon>Novipirellula</taxon>
    </lineage>
</organism>
<dbReference type="PANTHER" id="PTHR47152:SF2">
    <property type="entry name" value="SLR2084 PROTEIN"/>
    <property type="match status" value="1"/>
</dbReference>
<dbReference type="Pfam" id="PF05685">
    <property type="entry name" value="Uma2"/>
    <property type="match status" value="1"/>
</dbReference>
<dbReference type="EMBL" id="SJPV01000012">
    <property type="protein sequence ID" value="TWU32617.1"/>
    <property type="molecule type" value="Genomic_DNA"/>
</dbReference>
<keyword evidence="3" id="KW-1185">Reference proteome</keyword>
<accession>A0A5C6DA85</accession>
<dbReference type="Proteomes" id="UP000319143">
    <property type="component" value="Unassembled WGS sequence"/>
</dbReference>
<proteinExistence type="predicted"/>
<evidence type="ECO:0000259" key="1">
    <source>
        <dbReference type="Pfam" id="PF05685"/>
    </source>
</evidence>
<name>A0A5C6DA85_9BACT</name>
<protein>
    <recommendedName>
        <fullName evidence="1">Putative restriction endonuclease domain-containing protein</fullName>
    </recommendedName>
</protein>
<comment type="caution">
    <text evidence="2">The sequence shown here is derived from an EMBL/GenBank/DDBJ whole genome shotgun (WGS) entry which is preliminary data.</text>
</comment>
<dbReference type="AlphaFoldDB" id="A0A5C6DA85"/>
<dbReference type="InterPro" id="IPR011335">
    <property type="entry name" value="Restrct_endonuc-II-like"/>
</dbReference>
<sequence length="205" mass="23399">MSTVSTLAEQRVVLDSISWATYCALTEEPKRSRGRMTYDQGVLEIMSPMLSHESAKRLLARMIEQFTLLREIDMRSSASTTFRRRDLQRGFEADESYYIEHAAVILGKEEVDLSIDPPPDLVIEIEITRSAVDKLALFAAMEIPEVWRYDGRGLTLWTLQNRSYIQINESQVLSGFPIPLAVELLGIRSEESETGLIRRFISHCV</sequence>
<dbReference type="OrthoDB" id="275506at2"/>
<reference evidence="2 3" key="1">
    <citation type="submission" date="2019-02" db="EMBL/GenBank/DDBJ databases">
        <title>Deep-cultivation of Planctomycetes and their phenomic and genomic characterization uncovers novel biology.</title>
        <authorList>
            <person name="Wiegand S."/>
            <person name="Jogler M."/>
            <person name="Boedeker C."/>
            <person name="Pinto D."/>
            <person name="Vollmers J."/>
            <person name="Rivas-Marin E."/>
            <person name="Kohn T."/>
            <person name="Peeters S.H."/>
            <person name="Heuer A."/>
            <person name="Rast P."/>
            <person name="Oberbeckmann S."/>
            <person name="Bunk B."/>
            <person name="Jeske O."/>
            <person name="Meyerdierks A."/>
            <person name="Storesund J.E."/>
            <person name="Kallscheuer N."/>
            <person name="Luecker S."/>
            <person name="Lage O.M."/>
            <person name="Pohl T."/>
            <person name="Merkel B.J."/>
            <person name="Hornburger P."/>
            <person name="Mueller R.-W."/>
            <person name="Bruemmer F."/>
            <person name="Labrenz M."/>
            <person name="Spormann A.M."/>
            <person name="Op Den Camp H."/>
            <person name="Overmann J."/>
            <person name="Amann R."/>
            <person name="Jetten M.S.M."/>
            <person name="Mascher T."/>
            <person name="Medema M.H."/>
            <person name="Devos D.P."/>
            <person name="Kaster A.-K."/>
            <person name="Ovreas L."/>
            <person name="Rohde M."/>
            <person name="Galperin M.Y."/>
            <person name="Jogler C."/>
        </authorList>
    </citation>
    <scope>NUCLEOTIDE SEQUENCE [LARGE SCALE GENOMIC DNA]</scope>
    <source>
        <strain evidence="2 3">Poly41</strain>
    </source>
</reference>
<dbReference type="SUPFAM" id="SSF52980">
    <property type="entry name" value="Restriction endonuclease-like"/>
    <property type="match status" value="1"/>
</dbReference>
<dbReference type="PANTHER" id="PTHR47152">
    <property type="entry name" value="SLR2084 PROTEIN-RELATED"/>
    <property type="match status" value="1"/>
</dbReference>
<feature type="domain" description="Putative restriction endonuclease" evidence="1">
    <location>
        <begin position="19"/>
        <end position="167"/>
    </location>
</feature>
<dbReference type="InterPro" id="IPR008538">
    <property type="entry name" value="Uma2"/>
</dbReference>
<dbReference type="CDD" id="cd06260">
    <property type="entry name" value="DUF820-like"/>
    <property type="match status" value="1"/>
</dbReference>